<evidence type="ECO:0000259" key="1">
    <source>
        <dbReference type="Pfam" id="PF00112"/>
    </source>
</evidence>
<dbReference type="Gene3D" id="3.90.70.10">
    <property type="entry name" value="Cysteine proteinases"/>
    <property type="match status" value="1"/>
</dbReference>
<sequence>MFRKIIFIFSVIFLMGFNSYGQEDNSEFVTIDGIQELELKFDKEVILSPDKIVIIPEEVQKYKFLKIIPTQAMIEKNKQANIDMQKMGGEYDYREGIIPFSNSQGSIDLSMNNVPVLNQGADGTCVTFAVTAALNAKDKLGDYIDQQCALALARGLDMNLWNGTFAKIVLNMIWKNGYIQKGKCFGSTYPNSRQVVSPQNYRNVSDKKYSESMTWFYENQGSIEALRGAIDKGYRVLLGVNIPQVNGFDVKVGERSYSGGLWACHQGNSRNYCSLNGIGHEVIAYGYDDKQKLIKIRNSWGQRMGESGEFYMTYNFFNAMTWDQITLKN</sequence>
<dbReference type="GO" id="GO:0006508">
    <property type="term" value="P:proteolysis"/>
    <property type="evidence" value="ECO:0007669"/>
    <property type="project" value="InterPro"/>
</dbReference>
<gene>
    <name evidence="2" type="ORF">JCM31447_00790</name>
</gene>
<proteinExistence type="predicted"/>
<accession>A0A4P2VS95</accession>
<protein>
    <recommendedName>
        <fullName evidence="1">Peptidase C1A papain C-terminal domain-containing protein</fullName>
    </recommendedName>
</protein>
<dbReference type="KEGG" id="sbf:JCM31447_00790"/>
<organism evidence="2 3">
    <name type="scientific">Fluviispira sanaruensis</name>
    <dbReference type="NCBI Taxonomy" id="2493639"/>
    <lineage>
        <taxon>Bacteria</taxon>
        <taxon>Pseudomonadati</taxon>
        <taxon>Bdellovibrionota</taxon>
        <taxon>Oligoflexia</taxon>
        <taxon>Silvanigrellales</taxon>
        <taxon>Silvanigrellaceae</taxon>
        <taxon>Fluviispira</taxon>
    </lineage>
</organism>
<dbReference type="Pfam" id="PF00112">
    <property type="entry name" value="Peptidase_C1"/>
    <property type="match status" value="1"/>
</dbReference>
<feature type="domain" description="Peptidase C1A papain C-terminal" evidence="1">
    <location>
        <begin position="114"/>
        <end position="315"/>
    </location>
</feature>
<reference evidence="2 3" key="1">
    <citation type="submission" date="2018-12" db="EMBL/GenBank/DDBJ databases">
        <title>Rubrispira sanarue gen. nov., sp., nov., a member of the order Silvanigrellales, isolated from a brackish lake in Hamamatsu Japan.</title>
        <authorList>
            <person name="Maejima Y."/>
            <person name="Iino T."/>
            <person name="Muraguchi Y."/>
            <person name="Fukuda K."/>
            <person name="Nojiri H."/>
            <person name="Ohkuma M."/>
            <person name="Moriuchi R."/>
            <person name="Dohra H."/>
            <person name="Kimbara K."/>
            <person name="Shintani M."/>
        </authorList>
    </citation>
    <scope>NUCLEOTIDE SEQUENCE [LARGE SCALE GENOMIC DNA]</scope>
    <source>
        <strain evidence="2 3">RF1110005</strain>
    </source>
</reference>
<keyword evidence="3" id="KW-1185">Reference proteome</keyword>
<dbReference type="OrthoDB" id="5288005at2"/>
<dbReference type="InterPro" id="IPR000668">
    <property type="entry name" value="Peptidase_C1A_C"/>
</dbReference>
<dbReference type="Proteomes" id="UP000291236">
    <property type="component" value="Chromosome"/>
</dbReference>
<dbReference type="SUPFAM" id="SSF54001">
    <property type="entry name" value="Cysteine proteinases"/>
    <property type="match status" value="1"/>
</dbReference>
<name>A0A4P2VS95_FLUSA</name>
<evidence type="ECO:0000313" key="2">
    <source>
        <dbReference type="EMBL" id="BBH51662.1"/>
    </source>
</evidence>
<evidence type="ECO:0000313" key="3">
    <source>
        <dbReference type="Proteomes" id="UP000291236"/>
    </source>
</evidence>
<dbReference type="InterPro" id="IPR038765">
    <property type="entry name" value="Papain-like_cys_pep_sf"/>
</dbReference>
<dbReference type="RefSeq" id="WP_130605424.1">
    <property type="nucleotide sequence ID" value="NZ_AP019368.1"/>
</dbReference>
<dbReference type="EMBL" id="AP019368">
    <property type="protein sequence ID" value="BBH51662.1"/>
    <property type="molecule type" value="Genomic_DNA"/>
</dbReference>
<dbReference type="GO" id="GO:0008234">
    <property type="term" value="F:cysteine-type peptidase activity"/>
    <property type="evidence" value="ECO:0007669"/>
    <property type="project" value="InterPro"/>
</dbReference>
<dbReference type="AlphaFoldDB" id="A0A4P2VS95"/>